<name>A0A151AS04_9CLOT</name>
<comment type="caution">
    <text evidence="1">The sequence shown here is derived from an EMBL/GenBank/DDBJ whole genome shotgun (WGS) entry which is preliminary data.</text>
</comment>
<dbReference type="Proteomes" id="UP000075531">
    <property type="component" value="Unassembled WGS sequence"/>
</dbReference>
<dbReference type="RefSeq" id="WP_066827477.1">
    <property type="nucleotide sequence ID" value="NZ_LTBA01000080.1"/>
</dbReference>
<accession>A0A151AS04</accession>
<organism evidence="1 2">
    <name type="scientific">Clostridium tepidiprofundi DSM 19306</name>
    <dbReference type="NCBI Taxonomy" id="1121338"/>
    <lineage>
        <taxon>Bacteria</taxon>
        <taxon>Bacillati</taxon>
        <taxon>Bacillota</taxon>
        <taxon>Clostridia</taxon>
        <taxon>Eubacteriales</taxon>
        <taxon>Clostridiaceae</taxon>
        <taxon>Clostridium</taxon>
    </lineage>
</organism>
<keyword evidence="2" id="KW-1185">Reference proteome</keyword>
<dbReference type="STRING" id="1121338.CLTEP_26800"/>
<dbReference type="EMBL" id="LTBA01000080">
    <property type="protein sequence ID" value="KYH30428.1"/>
    <property type="molecule type" value="Genomic_DNA"/>
</dbReference>
<sequence length="101" mass="11884">MNNIPQNNENENIFIKSILNFVKQFKVISAFKKANCYKEKGICVHDIFCYILQLVYTGKSMHMGYQTESNNPKFGKDVVYRFLNSMYINWQTFLIQLAKAL</sequence>
<gene>
    <name evidence="1" type="ORF">CLTEP_26800</name>
</gene>
<dbReference type="PATRIC" id="fig|1121338.3.peg.2796"/>
<proteinExistence type="predicted"/>
<protein>
    <submittedName>
        <fullName evidence="1">Uncharacterized protein</fullName>
    </submittedName>
</protein>
<evidence type="ECO:0000313" key="1">
    <source>
        <dbReference type="EMBL" id="KYH30428.1"/>
    </source>
</evidence>
<evidence type="ECO:0000313" key="2">
    <source>
        <dbReference type="Proteomes" id="UP000075531"/>
    </source>
</evidence>
<reference evidence="1 2" key="1">
    <citation type="submission" date="2016-02" db="EMBL/GenBank/DDBJ databases">
        <title>Genome sequence of Clostridium tepidiprofundi DSM 19306.</title>
        <authorList>
            <person name="Poehlein A."/>
            <person name="Daniel R."/>
        </authorList>
    </citation>
    <scope>NUCLEOTIDE SEQUENCE [LARGE SCALE GENOMIC DNA]</scope>
    <source>
        <strain evidence="1 2">DSM 19306</strain>
    </source>
</reference>
<dbReference type="AlphaFoldDB" id="A0A151AS04"/>